<evidence type="ECO:0008006" key="10">
    <source>
        <dbReference type="Google" id="ProtNLM"/>
    </source>
</evidence>
<dbReference type="eggNOG" id="COG0308">
    <property type="taxonomic scope" value="Bacteria"/>
</dbReference>
<evidence type="ECO:0000256" key="7">
    <source>
        <dbReference type="SAM" id="SignalP"/>
    </source>
</evidence>
<dbReference type="Gene3D" id="3.60.60.30">
    <property type="match status" value="1"/>
</dbReference>
<keyword evidence="1 7" id="KW-0732">Signal</keyword>
<name>A0A0H4XFH6_9BACT</name>
<dbReference type="EMBL" id="CP012109">
    <property type="protein sequence ID" value="AKQ66942.1"/>
    <property type="molecule type" value="Genomic_DNA"/>
</dbReference>
<feature type="signal peptide" evidence="7">
    <location>
        <begin position="1"/>
        <end position="28"/>
    </location>
</feature>
<evidence type="ECO:0000313" key="8">
    <source>
        <dbReference type="EMBL" id="AKQ66942.1"/>
    </source>
</evidence>
<evidence type="ECO:0000313" key="9">
    <source>
        <dbReference type="Proteomes" id="UP000009026"/>
    </source>
</evidence>
<keyword evidence="4" id="KW-0443">Lipid metabolism</keyword>
<dbReference type="Proteomes" id="UP000009026">
    <property type="component" value="Chromosome"/>
</dbReference>
<dbReference type="InterPro" id="IPR047794">
    <property type="entry name" value="C45_proenzyme-like"/>
</dbReference>
<dbReference type="AlphaFoldDB" id="A0A0H4XFH6"/>
<feature type="chain" id="PRO_5005212672" description="Peptidase M1 membrane alanine aminopeptidase domain-containing protein" evidence="7">
    <location>
        <begin position="29"/>
        <end position="1109"/>
    </location>
</feature>
<dbReference type="RefSeq" id="WP_002640502.1">
    <property type="nucleotide sequence ID" value="NZ_CP012109.1"/>
</dbReference>
<dbReference type="GO" id="GO:0016042">
    <property type="term" value="P:lipid catabolic process"/>
    <property type="evidence" value="ECO:0007669"/>
    <property type="project" value="UniProtKB-KW"/>
</dbReference>
<dbReference type="InterPro" id="IPR027268">
    <property type="entry name" value="Peptidase_M4/M1_CTD_sf"/>
</dbReference>
<evidence type="ECO:0000256" key="2">
    <source>
        <dbReference type="ARBA" id="ARBA00022801"/>
    </source>
</evidence>
<keyword evidence="3" id="KW-0442">Lipid degradation</keyword>
<feature type="region of interest" description="Disordered" evidence="6">
    <location>
        <begin position="1085"/>
        <end position="1109"/>
    </location>
</feature>
<evidence type="ECO:0000256" key="1">
    <source>
        <dbReference type="ARBA" id="ARBA00022729"/>
    </source>
</evidence>
<evidence type="ECO:0000256" key="6">
    <source>
        <dbReference type="SAM" id="MobiDB-lite"/>
    </source>
</evidence>
<dbReference type="InterPro" id="IPR047803">
    <property type="entry name" value="DCD1A/B-like"/>
</dbReference>
<proteinExistence type="predicted"/>
<dbReference type="Gene3D" id="2.60.120.260">
    <property type="entry name" value="Galactose-binding domain-like"/>
    <property type="match status" value="1"/>
</dbReference>
<dbReference type="KEGG" id="mym:A176_003854"/>
<keyword evidence="5" id="KW-0325">Glycoprotein</keyword>
<dbReference type="InterPro" id="IPR007000">
    <property type="entry name" value="PLipase_B-like"/>
</dbReference>
<reference evidence="8 9" key="1">
    <citation type="journal article" date="2016" name="PLoS ONE">
        <title>Complete Genome Sequence and Comparative Genomics of a Novel Myxobacterium Myxococcus hansupus.</title>
        <authorList>
            <person name="Sharma G."/>
            <person name="Narwani T."/>
            <person name="Subramanian S."/>
        </authorList>
    </citation>
    <scope>NUCLEOTIDE SEQUENCE [LARGE SCALE GENOMIC DNA]</scope>
    <source>
        <strain evidence="9">mixupus</strain>
    </source>
</reference>
<organism evidence="8 9">
    <name type="scientific">Pseudomyxococcus hansupus</name>
    <dbReference type="NCBI Taxonomy" id="1297742"/>
    <lineage>
        <taxon>Bacteria</taxon>
        <taxon>Pseudomonadati</taxon>
        <taxon>Myxococcota</taxon>
        <taxon>Myxococcia</taxon>
        <taxon>Myxococcales</taxon>
        <taxon>Cystobacterineae</taxon>
        <taxon>Myxococcaceae</taxon>
        <taxon>Pseudomyxococcus</taxon>
    </lineage>
</organism>
<sequence>MSDSRMTSKLLGALLLSVGTLAAAPSQAAAPAPPPASTPVLVPNGTFEVAGGTGSLPAFWKAQGQGKVSSSTAAKSEGKRGLAIENPVGGAETTVESDVMKLQVGQLYRLSAWVRTQGVQTDPQARYPTAHGACLSMKSFPFTNCSPAPATAAGGRASVLFFATQSSDRVQLHLGRNGKATGTAWFDDVRVEKVDDITAYIPMETVRWAGKGFRYDEGGWIFVHIEGEPYERGHQFGQLAPQEIVRYIEKLGIEKDKTDANKGWNHQRLLADALFLRKYDAEYLEEMKGIADGANKAGAKFKDRDLDLLDIVTLNSAVDAGQLAEANRATATPLTGRTFLKAEEEAERAGKGDHCSSFVATKSATTDGRAIMGQIFMWGGYTGVHWDVMLDVQPTKGHRFVMQTFPGGIHSGSDWYVNASGLVIGETTVGQSPFDMNGTPQSNRIRKAAQYASSIDDVARIMKDGNNGLYTNDWTLADMKTDEGACLLLGTKKTRLWRTGGKGAAADTPGNLKDFIWANNNNRDLEVRKEYVPNPDNAPVDLAFNTWNRDIAFQEYYAKYGKKGFDLDAAIRMMASSPINRPHACDGKVTTSEMAQKLMFLAHYGKTTLREKMVGGRWIPDLPGATPHLSLGYTAFSPIVVADKLKLAHKTWKPPTEPVSLTRDTAKVKDVFVFDRSLLWANTLFPKTDGDNWLISGTAAYWKLLKDLPAGGGTSEKAFEYQRNALADLNARYLFTTSREAEVVPATAKTDFGRYGAYQLPRIRGTFLLHQLRLLLGNAGFSKAMNFLHGRYANKDVTTADFKRAVLEATGRDVGPFVAQWVEQTGLPQPRIRATAAQVKDGYEVTLKVEQPPARLWHFVTLVEVRTAKGATLERVEVKGPTETFTFRTAEAPVRVVFNAANDIPVPRERFQTLSNQLDAWERLLLVHGTARQTESMRTLALGYREVLADAFVEYLLPIKPDAEVTDAELADRDLVLFGGAEDHALIARLMEEKKLPVELGRRYFRWQGKTYGRSDDGLAVALPNPWNPKRSLYLYLANSGLQLWHMTRTFHRGMPGWAVFRGGEVSAKGFHDLEVLALDVTVAPPPPVPPPAAPQAPVPAPVLGQPAP</sequence>
<dbReference type="OrthoDB" id="2910336at2"/>
<protein>
    <recommendedName>
        <fullName evidence="10">Peptidase M1 membrane alanine aminopeptidase domain-containing protein</fullName>
    </recommendedName>
</protein>
<dbReference type="PANTHER" id="PTHR35190:SF2">
    <property type="entry name" value="PROTEIN DCD1B"/>
    <property type="match status" value="1"/>
</dbReference>
<keyword evidence="2" id="KW-0378">Hydrolase</keyword>
<evidence type="ECO:0000256" key="5">
    <source>
        <dbReference type="ARBA" id="ARBA00023180"/>
    </source>
</evidence>
<accession>A0A0H4XFH6</accession>
<dbReference type="STRING" id="1297742.A176_003854"/>
<dbReference type="GO" id="GO:0004620">
    <property type="term" value="F:phospholipase activity"/>
    <property type="evidence" value="ECO:0007669"/>
    <property type="project" value="InterPro"/>
</dbReference>
<evidence type="ECO:0000256" key="3">
    <source>
        <dbReference type="ARBA" id="ARBA00022963"/>
    </source>
</evidence>
<feature type="compositionally biased region" description="Pro residues" evidence="6">
    <location>
        <begin position="1085"/>
        <end position="1101"/>
    </location>
</feature>
<dbReference type="NCBIfam" id="NF040521">
    <property type="entry name" value="C45_proenzyme"/>
    <property type="match status" value="1"/>
</dbReference>
<dbReference type="SUPFAM" id="SSF55486">
    <property type="entry name" value="Metalloproteases ('zincins'), catalytic domain"/>
    <property type="match status" value="1"/>
</dbReference>
<dbReference type="PANTHER" id="PTHR35190">
    <property type="entry name" value="PROTEIN DCD1B"/>
    <property type="match status" value="1"/>
</dbReference>
<dbReference type="PATRIC" id="fig|1297742.4.peg.3896"/>
<dbReference type="Gene3D" id="1.10.390.10">
    <property type="entry name" value="Neutral Protease Domain 2"/>
    <property type="match status" value="1"/>
</dbReference>
<evidence type="ECO:0000256" key="4">
    <source>
        <dbReference type="ARBA" id="ARBA00023098"/>
    </source>
</evidence>
<gene>
    <name evidence="8" type="ORF">A176_003854</name>
</gene>
<dbReference type="Pfam" id="PF04916">
    <property type="entry name" value="Phospholip_B"/>
    <property type="match status" value="1"/>
</dbReference>
<keyword evidence="9" id="KW-1185">Reference proteome</keyword>